<proteinExistence type="predicted"/>
<dbReference type="AlphaFoldDB" id="A0A8J3QKR0"/>
<dbReference type="RefSeq" id="WP_203915127.1">
    <property type="nucleotide sequence ID" value="NZ_BONY01000132.1"/>
</dbReference>
<evidence type="ECO:0000256" key="1">
    <source>
        <dbReference type="SAM" id="Phobius"/>
    </source>
</evidence>
<evidence type="ECO:0000313" key="2">
    <source>
        <dbReference type="EMBL" id="GIH11407.1"/>
    </source>
</evidence>
<feature type="transmembrane region" description="Helical" evidence="1">
    <location>
        <begin position="7"/>
        <end position="29"/>
    </location>
</feature>
<dbReference type="EMBL" id="BONY01000132">
    <property type="protein sequence ID" value="GIH11407.1"/>
    <property type="molecule type" value="Genomic_DNA"/>
</dbReference>
<accession>A0A8J3QKR0</accession>
<protein>
    <recommendedName>
        <fullName evidence="4">ATP synthase protein I</fullName>
    </recommendedName>
</protein>
<keyword evidence="1" id="KW-1133">Transmembrane helix</keyword>
<dbReference type="Proteomes" id="UP000612899">
    <property type="component" value="Unassembled WGS sequence"/>
</dbReference>
<keyword evidence="3" id="KW-1185">Reference proteome</keyword>
<keyword evidence="1" id="KW-0812">Transmembrane</keyword>
<reference evidence="2" key="1">
    <citation type="submission" date="2021-01" db="EMBL/GenBank/DDBJ databases">
        <title>Whole genome shotgun sequence of Rhizocola hellebori NBRC 109834.</title>
        <authorList>
            <person name="Komaki H."/>
            <person name="Tamura T."/>
        </authorList>
    </citation>
    <scope>NUCLEOTIDE SEQUENCE</scope>
    <source>
        <strain evidence="2">NBRC 109834</strain>
    </source>
</reference>
<evidence type="ECO:0008006" key="4">
    <source>
        <dbReference type="Google" id="ProtNLM"/>
    </source>
</evidence>
<feature type="transmembrane region" description="Helical" evidence="1">
    <location>
        <begin position="68"/>
        <end position="88"/>
    </location>
</feature>
<feature type="transmembrane region" description="Helical" evidence="1">
    <location>
        <begin position="35"/>
        <end position="59"/>
    </location>
</feature>
<name>A0A8J3QKR0_9ACTN</name>
<evidence type="ECO:0000313" key="3">
    <source>
        <dbReference type="Proteomes" id="UP000612899"/>
    </source>
</evidence>
<feature type="transmembrane region" description="Helical" evidence="1">
    <location>
        <begin position="94"/>
        <end position="120"/>
    </location>
</feature>
<gene>
    <name evidence="2" type="ORF">Rhe02_94740</name>
</gene>
<sequence>MQDKLRFVPFMLASSAVLAAVAALVGLIFKGGPGAAGAAAGVALMAALFIGSTVFIIWVESVSRQKMLVGGLIAYGVKLWILFVVLHGVSGAGWAGFVPMVFGVAAGVLGWIIAYAWWLWHAKILYVEP</sequence>
<keyword evidence="1" id="KW-0472">Membrane</keyword>
<comment type="caution">
    <text evidence="2">The sequence shown here is derived from an EMBL/GenBank/DDBJ whole genome shotgun (WGS) entry which is preliminary data.</text>
</comment>
<organism evidence="2 3">
    <name type="scientific">Rhizocola hellebori</name>
    <dbReference type="NCBI Taxonomy" id="1392758"/>
    <lineage>
        <taxon>Bacteria</taxon>
        <taxon>Bacillati</taxon>
        <taxon>Actinomycetota</taxon>
        <taxon>Actinomycetes</taxon>
        <taxon>Micromonosporales</taxon>
        <taxon>Micromonosporaceae</taxon>
        <taxon>Rhizocola</taxon>
    </lineage>
</organism>